<dbReference type="KEGG" id="pact:CA264_15750"/>
<dbReference type="EMBL" id="CP021235">
    <property type="protein sequence ID" value="ARS36756.1"/>
    <property type="molecule type" value="Genomic_DNA"/>
</dbReference>
<protein>
    <submittedName>
        <fullName evidence="1">Uncharacterized protein</fullName>
    </submittedName>
</protein>
<gene>
    <name evidence="1" type="ORF">CA264_15750</name>
</gene>
<evidence type="ECO:0000313" key="1">
    <source>
        <dbReference type="EMBL" id="ARS36756.1"/>
    </source>
</evidence>
<keyword evidence="2" id="KW-1185">Reference proteome</keyword>
<evidence type="ECO:0000313" key="2">
    <source>
        <dbReference type="Proteomes" id="UP000266292"/>
    </source>
</evidence>
<dbReference type="AlphaFoldDB" id="A0A1X9YV09"/>
<proteinExistence type="predicted"/>
<reference evidence="2" key="1">
    <citation type="submission" date="2017-05" db="EMBL/GenBank/DDBJ databases">
        <authorList>
            <person name="Ray J."/>
            <person name="Price M."/>
            <person name="Deutschbauer A."/>
        </authorList>
    </citation>
    <scope>NUCLEOTIDE SEQUENCE [LARGE SCALE GENOMIC DNA]</scope>
    <source>
        <strain evidence="2">DSM 19842</strain>
    </source>
</reference>
<name>A0A1X9YV09_9BACT</name>
<dbReference type="Proteomes" id="UP000266292">
    <property type="component" value="Chromosome"/>
</dbReference>
<sequence length="78" mass="8544">MLAVLLTAFAPVTETAAATEVTATAEDPAFWERIGRKQGKLDHEAGYEYGYSQPNGELSMAELDAYWRGYEAGWASVL</sequence>
<accession>A0A1X9YV09</accession>
<organism evidence="1 2">
    <name type="scientific">Pontibacter actiniarum</name>
    <dbReference type="NCBI Taxonomy" id="323450"/>
    <lineage>
        <taxon>Bacteria</taxon>
        <taxon>Pseudomonadati</taxon>
        <taxon>Bacteroidota</taxon>
        <taxon>Cytophagia</taxon>
        <taxon>Cytophagales</taxon>
        <taxon>Hymenobacteraceae</taxon>
        <taxon>Pontibacter</taxon>
    </lineage>
</organism>